<dbReference type="Proteomes" id="UP000290932">
    <property type="component" value="Unassembled WGS sequence"/>
</dbReference>
<dbReference type="EMBL" id="LHQS01000001">
    <property type="protein sequence ID" value="RXE57142.1"/>
    <property type="molecule type" value="Genomic_DNA"/>
</dbReference>
<proteinExistence type="predicted"/>
<organism evidence="1 2">
    <name type="scientific">Methanoculleus taiwanensis</name>
    <dbReference type="NCBI Taxonomy" id="1550565"/>
    <lineage>
        <taxon>Archaea</taxon>
        <taxon>Methanobacteriati</taxon>
        <taxon>Methanobacteriota</taxon>
        <taxon>Stenosarchaea group</taxon>
        <taxon>Methanomicrobia</taxon>
        <taxon>Methanomicrobiales</taxon>
        <taxon>Methanomicrobiaceae</taxon>
        <taxon>Methanoculleus</taxon>
    </lineage>
</organism>
<sequence length="185" mass="19531">MRTLSMKNRAVTASLLLILLVCTLGASGCTATAPMGDRSLPQITVPADVTLPVTLDPAAVESIEGFIVTAQDMAATWDTDTILYEDKTCTAGFVNEDGDAVTIVTTLYGGEESACAGYTAARERSGYRTFDLAIPDEGYGWQHREAAQVGFRKGTIVVIVDYLSADGPATIGMAQEIAAMANLKL</sequence>
<reference evidence="1 2" key="1">
    <citation type="journal article" date="2015" name="Int. J. Syst. Evol. Microbiol.">
        <title>Methanoculleus taiwanensis sp. nov., a methanogen isolated from deep marine sediment at the deformation front area near Taiwan.</title>
        <authorList>
            <person name="Weng C.Y."/>
            <person name="Chen S.C."/>
            <person name="Lai M.C."/>
            <person name="Wu S.Y."/>
            <person name="Lin S."/>
            <person name="Yang T.F."/>
            <person name="Chen P.C."/>
        </authorList>
    </citation>
    <scope>NUCLEOTIDE SEQUENCE [LARGE SCALE GENOMIC DNA]</scope>
    <source>
        <strain evidence="1 2">CYW4</strain>
    </source>
</reference>
<evidence type="ECO:0000313" key="2">
    <source>
        <dbReference type="Proteomes" id="UP000290932"/>
    </source>
</evidence>
<protein>
    <submittedName>
        <fullName evidence="1">Uncharacterized protein</fullName>
    </submittedName>
</protein>
<comment type="caution">
    <text evidence="1">The sequence shown here is derived from an EMBL/GenBank/DDBJ whole genome shotgun (WGS) entry which is preliminary data.</text>
</comment>
<accession>A0A498H2I3</accession>
<evidence type="ECO:0000313" key="1">
    <source>
        <dbReference type="EMBL" id="RXE57142.1"/>
    </source>
</evidence>
<dbReference type="PROSITE" id="PS51257">
    <property type="entry name" value="PROKAR_LIPOPROTEIN"/>
    <property type="match status" value="1"/>
</dbReference>
<gene>
    <name evidence="1" type="ORF">ABH15_03200</name>
</gene>
<dbReference type="AlphaFoldDB" id="A0A498H2I3"/>
<name>A0A498H2I3_9EURY</name>
<keyword evidence="2" id="KW-1185">Reference proteome</keyword>